<name>A0A0E9N5G9_9BACT</name>
<comment type="caution">
    <text evidence="3">The sequence shown here is derived from an EMBL/GenBank/DDBJ whole genome shotgun (WGS) entry which is preliminary data.</text>
</comment>
<keyword evidence="3" id="KW-0418">Kinase</keyword>
<feature type="transmembrane region" description="Helical" evidence="1">
    <location>
        <begin position="110"/>
        <end position="133"/>
    </location>
</feature>
<feature type="transmembrane region" description="Helical" evidence="1">
    <location>
        <begin position="48"/>
        <end position="67"/>
    </location>
</feature>
<dbReference type="STRING" id="1220578.FPE01S_04_01690"/>
<dbReference type="GO" id="GO:0016020">
    <property type="term" value="C:membrane"/>
    <property type="evidence" value="ECO:0007669"/>
    <property type="project" value="InterPro"/>
</dbReference>
<keyword evidence="1" id="KW-1133">Transmembrane helix</keyword>
<keyword evidence="4" id="KW-1185">Reference proteome</keyword>
<keyword evidence="1" id="KW-0812">Transmembrane</keyword>
<keyword evidence="3" id="KW-0808">Transferase</keyword>
<dbReference type="RefSeq" id="WP_052956057.1">
    <property type="nucleotide sequence ID" value="NZ_BBWV01000004.1"/>
</dbReference>
<feature type="domain" description="Signal transduction histidine kinase internal region" evidence="2">
    <location>
        <begin position="153"/>
        <end position="232"/>
    </location>
</feature>
<feature type="transmembrane region" description="Helical" evidence="1">
    <location>
        <begin position="17"/>
        <end position="36"/>
    </location>
</feature>
<feature type="transmembrane region" description="Helical" evidence="1">
    <location>
        <begin position="79"/>
        <end position="98"/>
    </location>
</feature>
<protein>
    <submittedName>
        <fullName evidence="3">Putative two-component histidine kinase</fullName>
    </submittedName>
</protein>
<dbReference type="Pfam" id="PF06580">
    <property type="entry name" value="His_kinase"/>
    <property type="match status" value="1"/>
</dbReference>
<proteinExistence type="predicted"/>
<dbReference type="OrthoDB" id="9792992at2"/>
<evidence type="ECO:0000313" key="3">
    <source>
        <dbReference type="EMBL" id="GAO44926.1"/>
    </source>
</evidence>
<dbReference type="EMBL" id="BBWV01000004">
    <property type="protein sequence ID" value="GAO44926.1"/>
    <property type="molecule type" value="Genomic_DNA"/>
</dbReference>
<dbReference type="GO" id="GO:0000155">
    <property type="term" value="F:phosphorelay sensor kinase activity"/>
    <property type="evidence" value="ECO:0007669"/>
    <property type="project" value="InterPro"/>
</dbReference>
<organism evidence="3 4">
    <name type="scientific">Flavihumibacter petaseus NBRC 106054</name>
    <dbReference type="NCBI Taxonomy" id="1220578"/>
    <lineage>
        <taxon>Bacteria</taxon>
        <taxon>Pseudomonadati</taxon>
        <taxon>Bacteroidota</taxon>
        <taxon>Chitinophagia</taxon>
        <taxon>Chitinophagales</taxon>
        <taxon>Chitinophagaceae</taxon>
        <taxon>Flavihumibacter</taxon>
    </lineage>
</organism>
<reference evidence="3 4" key="1">
    <citation type="submission" date="2015-04" db="EMBL/GenBank/DDBJ databases">
        <title>Whole genome shotgun sequence of Flavihumibacter petaseus NBRC 106054.</title>
        <authorList>
            <person name="Miyazawa S."/>
            <person name="Hosoyama A."/>
            <person name="Hashimoto M."/>
            <person name="Noguchi M."/>
            <person name="Tsuchikane K."/>
            <person name="Ohji S."/>
            <person name="Yamazoe A."/>
            <person name="Ichikawa N."/>
            <person name="Kimura A."/>
            <person name="Fujita N."/>
        </authorList>
    </citation>
    <scope>NUCLEOTIDE SEQUENCE [LARGE SCALE GENOMIC DNA]</scope>
    <source>
        <strain evidence="3 4">NBRC 106054</strain>
    </source>
</reference>
<gene>
    <name evidence="3" type="ORF">FPE01S_04_01690</name>
</gene>
<keyword evidence="1" id="KW-0472">Membrane</keyword>
<dbReference type="PANTHER" id="PTHR34220">
    <property type="entry name" value="SENSOR HISTIDINE KINASE YPDA"/>
    <property type="match status" value="1"/>
</dbReference>
<accession>A0A0E9N5G9</accession>
<dbReference type="AlphaFoldDB" id="A0A0E9N5G9"/>
<evidence type="ECO:0000313" key="4">
    <source>
        <dbReference type="Proteomes" id="UP000033121"/>
    </source>
</evidence>
<dbReference type="PANTHER" id="PTHR34220:SF7">
    <property type="entry name" value="SENSOR HISTIDINE KINASE YPDA"/>
    <property type="match status" value="1"/>
</dbReference>
<dbReference type="Proteomes" id="UP000033121">
    <property type="component" value="Unassembled WGS sequence"/>
</dbReference>
<dbReference type="InterPro" id="IPR010559">
    <property type="entry name" value="Sig_transdc_His_kin_internal"/>
</dbReference>
<dbReference type="SUPFAM" id="SSF55874">
    <property type="entry name" value="ATPase domain of HSP90 chaperone/DNA topoisomerase II/histidine kinase"/>
    <property type="match status" value="1"/>
</dbReference>
<dbReference type="InterPro" id="IPR050640">
    <property type="entry name" value="Bact_2-comp_sensor_kinase"/>
</dbReference>
<evidence type="ECO:0000259" key="2">
    <source>
        <dbReference type="Pfam" id="PF06580"/>
    </source>
</evidence>
<evidence type="ECO:0000256" key="1">
    <source>
        <dbReference type="SAM" id="Phobius"/>
    </source>
</evidence>
<dbReference type="InterPro" id="IPR036890">
    <property type="entry name" value="HATPase_C_sf"/>
</dbReference>
<sequence length="346" mass="39167">MEKNTDLNRSSFFGRQLYIYMALLLAIPLFVVLETLLKAMHVDEDELVAAAATACVLLAVFAGRYVVQLWGPTLKELPAAWMVALSGLLIASVCWIFFHADFPLTQRPALNVFLLWLPLVLAGMVTGMLVRLIRLVAENKIRSAEMDAMQSRTELQALQSQLSPHFLFNTLNNLYGLSLNQPDKLPQLLLKLAELLRYGVYDAAATFVPLRDEMAYLENYIAFEKIRLGDRLRLDARLPATGDDHILIAPMLLIVFVENAFKHSRNTNDPQVDIEMELTTWGKKILFFIKNSCRNFPEGENVVTRHSGFGLANVQKRLDMLYPGEYDLQVEKGEGHYTVHLTLAIK</sequence>
<dbReference type="Gene3D" id="3.30.565.10">
    <property type="entry name" value="Histidine kinase-like ATPase, C-terminal domain"/>
    <property type="match status" value="1"/>
</dbReference>